<dbReference type="GO" id="GO:0005783">
    <property type="term" value="C:endoplasmic reticulum"/>
    <property type="evidence" value="ECO:0007669"/>
    <property type="project" value="TreeGrafter"/>
</dbReference>
<sequence length="587" mass="60674">MLVEDVDSQVLQIIVMDADLVSSQDKVIGVAQIPLKTAACTAMPRTRVPLSLNINKLMAPQQGLGGILELPIRVAGLPLTAAATGGRLIYQNIAGALGVAGKGSGSKGGSKDDRYDEVLDETGWLGPSEEYWEERGEYGRDAAAKGMADDEGEGSSSSSSNADGGAAAAVDASTAVLVPSSDPAVAAARAAASSSSSSSSSPFDQGQVLKVTVPAGSAAAAAAARHSSSSSSSSSRPVHARRLSDDDAPRSDKAGAGLSRLASQSAPLTGFPEPSPAGNAAGNAPGNAGGRQDPAAGVSAGHAELAAAAEPHHTPEVRGPPPGPGKPAIGTQQQEQQQQQQQQKEKEAKDQEQKEVLQSMQGTVAGRDAKDLGGTQIKPIRRGTAFLELTYTPFRRPEVQPSGAGASPAASLLAIGLGRPKPTDLGILAVTVVRARGLTGWQHEADPYVILTLMETAEEASSSSSSSGGGSSTTAGASARLSTLEEQRSKTVYNEESPRFNEKFDFIMVPASSVLLVTVWDQTTVVEAVVSLSLSRERFRDQVLGRVKVPVMDVAAAGRVRSSWPLQGAMMGELEMILQWIPQHLVE</sequence>
<feature type="region of interest" description="Disordered" evidence="1">
    <location>
        <begin position="101"/>
        <end position="165"/>
    </location>
</feature>
<organism evidence="3 4">
    <name type="scientific">Tetradesmus obliquus</name>
    <name type="common">Green alga</name>
    <name type="synonym">Acutodesmus obliquus</name>
    <dbReference type="NCBI Taxonomy" id="3088"/>
    <lineage>
        <taxon>Eukaryota</taxon>
        <taxon>Viridiplantae</taxon>
        <taxon>Chlorophyta</taxon>
        <taxon>core chlorophytes</taxon>
        <taxon>Chlorophyceae</taxon>
        <taxon>CS clade</taxon>
        <taxon>Sphaeropleales</taxon>
        <taxon>Scenedesmaceae</taxon>
        <taxon>Tetradesmus</taxon>
    </lineage>
</organism>
<keyword evidence="4" id="KW-1185">Reference proteome</keyword>
<feature type="compositionally biased region" description="Basic and acidic residues" evidence="1">
    <location>
        <begin position="343"/>
        <end position="355"/>
    </location>
</feature>
<dbReference type="Proteomes" id="UP000256970">
    <property type="component" value="Unassembled WGS sequence"/>
</dbReference>
<reference evidence="3 4" key="1">
    <citation type="submission" date="2016-10" db="EMBL/GenBank/DDBJ databases">
        <authorList>
            <person name="Cai Z."/>
        </authorList>
    </citation>
    <scope>NUCLEOTIDE SEQUENCE [LARGE SCALE GENOMIC DNA]</scope>
</reference>
<dbReference type="STRING" id="3088.A0A383W4N2"/>
<evidence type="ECO:0000313" key="4">
    <source>
        <dbReference type="Proteomes" id="UP000256970"/>
    </source>
</evidence>
<accession>A0A383W4N2</accession>
<dbReference type="PANTHER" id="PTHR10774">
    <property type="entry name" value="EXTENDED SYNAPTOTAGMIN-RELATED"/>
    <property type="match status" value="1"/>
</dbReference>
<protein>
    <recommendedName>
        <fullName evidence="2">C2 domain-containing protein</fullName>
    </recommendedName>
</protein>
<dbReference type="EMBL" id="FNXT01001093">
    <property type="protein sequence ID" value="SZX71974.1"/>
    <property type="molecule type" value="Genomic_DNA"/>
</dbReference>
<feature type="region of interest" description="Disordered" evidence="1">
    <location>
        <begin position="460"/>
        <end position="494"/>
    </location>
</feature>
<proteinExistence type="predicted"/>
<feature type="region of interest" description="Disordered" evidence="1">
    <location>
        <begin position="215"/>
        <end position="377"/>
    </location>
</feature>
<feature type="compositionally biased region" description="Low complexity" evidence="1">
    <location>
        <begin position="460"/>
        <end position="479"/>
    </location>
</feature>
<dbReference type="InterPro" id="IPR035892">
    <property type="entry name" value="C2_domain_sf"/>
</dbReference>
<feature type="compositionally biased region" description="Low complexity" evidence="1">
    <location>
        <begin position="276"/>
        <end position="286"/>
    </location>
</feature>
<evidence type="ECO:0000259" key="2">
    <source>
        <dbReference type="PROSITE" id="PS50004"/>
    </source>
</evidence>
<dbReference type="SUPFAM" id="SSF49562">
    <property type="entry name" value="C2 domain (Calcium/lipid-binding domain, CaLB)"/>
    <property type="match status" value="1"/>
</dbReference>
<dbReference type="CDD" id="cd00030">
    <property type="entry name" value="C2"/>
    <property type="match status" value="1"/>
</dbReference>
<feature type="compositionally biased region" description="Low complexity" evidence="1">
    <location>
        <begin position="215"/>
        <end position="235"/>
    </location>
</feature>
<dbReference type="InterPro" id="IPR045050">
    <property type="entry name" value="Synaptotagmin_plant"/>
</dbReference>
<feature type="compositionally biased region" description="Low complexity" evidence="1">
    <location>
        <begin position="295"/>
        <end position="309"/>
    </location>
</feature>
<dbReference type="SMART" id="SM00239">
    <property type="entry name" value="C2"/>
    <property type="match status" value="1"/>
</dbReference>
<feature type="compositionally biased region" description="Low complexity" evidence="1">
    <location>
        <begin position="332"/>
        <end position="342"/>
    </location>
</feature>
<evidence type="ECO:0000313" key="3">
    <source>
        <dbReference type="EMBL" id="SZX71974.1"/>
    </source>
</evidence>
<dbReference type="AlphaFoldDB" id="A0A383W4N2"/>
<feature type="domain" description="C2" evidence="2">
    <location>
        <begin position="409"/>
        <end position="565"/>
    </location>
</feature>
<dbReference type="Pfam" id="PF00168">
    <property type="entry name" value="C2"/>
    <property type="match status" value="2"/>
</dbReference>
<evidence type="ECO:0000256" key="1">
    <source>
        <dbReference type="SAM" id="MobiDB-lite"/>
    </source>
</evidence>
<dbReference type="PROSITE" id="PS50004">
    <property type="entry name" value="C2"/>
    <property type="match status" value="1"/>
</dbReference>
<gene>
    <name evidence="3" type="ORF">BQ4739_LOCUS12076</name>
</gene>
<feature type="compositionally biased region" description="Basic and acidic residues" evidence="1">
    <location>
        <begin position="242"/>
        <end position="253"/>
    </location>
</feature>
<name>A0A383W4N2_TETOB</name>
<dbReference type="PANTHER" id="PTHR10774:SF190">
    <property type="entry name" value="C2 CALCIUM_LIPID-BINDING ENDONUCLEASE_EXONUCLEASE_PHOSPHATASE-RELATED"/>
    <property type="match status" value="1"/>
</dbReference>
<dbReference type="InterPro" id="IPR000008">
    <property type="entry name" value="C2_dom"/>
</dbReference>
<dbReference type="Gene3D" id="2.60.40.150">
    <property type="entry name" value="C2 domain"/>
    <property type="match status" value="1"/>
</dbReference>
<dbReference type="GO" id="GO:0008289">
    <property type="term" value="F:lipid binding"/>
    <property type="evidence" value="ECO:0007669"/>
    <property type="project" value="InterPro"/>
</dbReference>
<feature type="compositionally biased region" description="Basic and acidic residues" evidence="1">
    <location>
        <begin position="133"/>
        <end position="143"/>
    </location>
</feature>
<dbReference type="EMBL" id="FNXT01001093">
    <property type="protein sequence ID" value="SZX71975.1"/>
    <property type="molecule type" value="Genomic_DNA"/>
</dbReference>
<feature type="compositionally biased region" description="Low complexity" evidence="1">
    <location>
        <begin position="154"/>
        <end position="165"/>
    </location>
</feature>